<keyword evidence="3" id="KW-1185">Reference proteome</keyword>
<dbReference type="EMBL" id="QPFP01000090">
    <property type="protein sequence ID" value="TEB22518.1"/>
    <property type="molecule type" value="Genomic_DNA"/>
</dbReference>
<accession>A0A4Y7SLK4</accession>
<feature type="signal peptide" evidence="1">
    <location>
        <begin position="1"/>
        <end position="15"/>
    </location>
</feature>
<name>A0A4Y7SLK4_COPMI</name>
<protein>
    <recommendedName>
        <fullName evidence="4">4Fe-4S ferredoxin-type domain-containing protein</fullName>
    </recommendedName>
</protein>
<proteinExistence type="predicted"/>
<dbReference type="Proteomes" id="UP000298030">
    <property type="component" value="Unassembled WGS sequence"/>
</dbReference>
<gene>
    <name evidence="2" type="ORF">FA13DRAFT_1507588</name>
</gene>
<comment type="caution">
    <text evidence="2">The sequence shown here is derived from an EMBL/GenBank/DDBJ whole genome shotgun (WGS) entry which is preliminary data.</text>
</comment>
<organism evidence="2 3">
    <name type="scientific">Coprinellus micaceus</name>
    <name type="common">Glistening ink-cap mushroom</name>
    <name type="synonym">Coprinus micaceus</name>
    <dbReference type="NCBI Taxonomy" id="71717"/>
    <lineage>
        <taxon>Eukaryota</taxon>
        <taxon>Fungi</taxon>
        <taxon>Dikarya</taxon>
        <taxon>Basidiomycota</taxon>
        <taxon>Agaricomycotina</taxon>
        <taxon>Agaricomycetes</taxon>
        <taxon>Agaricomycetidae</taxon>
        <taxon>Agaricales</taxon>
        <taxon>Agaricineae</taxon>
        <taxon>Psathyrellaceae</taxon>
        <taxon>Coprinellus</taxon>
    </lineage>
</organism>
<sequence>MRFSIIATIVVAVFAQSTFKFQIHSPHCLACVACEQTCIELIPVHHRFCLCRCSRSPFPETSGGS</sequence>
<keyword evidence="1" id="KW-0732">Signal</keyword>
<evidence type="ECO:0000313" key="2">
    <source>
        <dbReference type="EMBL" id="TEB22518.1"/>
    </source>
</evidence>
<evidence type="ECO:0000313" key="3">
    <source>
        <dbReference type="Proteomes" id="UP000298030"/>
    </source>
</evidence>
<evidence type="ECO:0008006" key="4">
    <source>
        <dbReference type="Google" id="ProtNLM"/>
    </source>
</evidence>
<dbReference type="AlphaFoldDB" id="A0A4Y7SLK4"/>
<evidence type="ECO:0000256" key="1">
    <source>
        <dbReference type="SAM" id="SignalP"/>
    </source>
</evidence>
<feature type="chain" id="PRO_5021416256" description="4Fe-4S ferredoxin-type domain-containing protein" evidence="1">
    <location>
        <begin position="16"/>
        <end position="65"/>
    </location>
</feature>
<reference evidence="2 3" key="1">
    <citation type="journal article" date="2019" name="Nat. Ecol. Evol.">
        <title>Megaphylogeny resolves global patterns of mushroom evolution.</title>
        <authorList>
            <person name="Varga T."/>
            <person name="Krizsan K."/>
            <person name="Foldi C."/>
            <person name="Dima B."/>
            <person name="Sanchez-Garcia M."/>
            <person name="Sanchez-Ramirez S."/>
            <person name="Szollosi G.J."/>
            <person name="Szarkandi J.G."/>
            <person name="Papp V."/>
            <person name="Albert L."/>
            <person name="Andreopoulos W."/>
            <person name="Angelini C."/>
            <person name="Antonin V."/>
            <person name="Barry K.W."/>
            <person name="Bougher N.L."/>
            <person name="Buchanan P."/>
            <person name="Buyck B."/>
            <person name="Bense V."/>
            <person name="Catcheside P."/>
            <person name="Chovatia M."/>
            <person name="Cooper J."/>
            <person name="Damon W."/>
            <person name="Desjardin D."/>
            <person name="Finy P."/>
            <person name="Geml J."/>
            <person name="Haridas S."/>
            <person name="Hughes K."/>
            <person name="Justo A."/>
            <person name="Karasinski D."/>
            <person name="Kautmanova I."/>
            <person name="Kiss B."/>
            <person name="Kocsube S."/>
            <person name="Kotiranta H."/>
            <person name="LaButti K.M."/>
            <person name="Lechner B.E."/>
            <person name="Liimatainen K."/>
            <person name="Lipzen A."/>
            <person name="Lukacs Z."/>
            <person name="Mihaltcheva S."/>
            <person name="Morgado L.N."/>
            <person name="Niskanen T."/>
            <person name="Noordeloos M.E."/>
            <person name="Ohm R.A."/>
            <person name="Ortiz-Santana B."/>
            <person name="Ovrebo C."/>
            <person name="Racz N."/>
            <person name="Riley R."/>
            <person name="Savchenko A."/>
            <person name="Shiryaev A."/>
            <person name="Soop K."/>
            <person name="Spirin V."/>
            <person name="Szebenyi C."/>
            <person name="Tomsovsky M."/>
            <person name="Tulloss R.E."/>
            <person name="Uehling J."/>
            <person name="Grigoriev I.V."/>
            <person name="Vagvolgyi C."/>
            <person name="Papp T."/>
            <person name="Martin F.M."/>
            <person name="Miettinen O."/>
            <person name="Hibbett D.S."/>
            <person name="Nagy L.G."/>
        </authorList>
    </citation>
    <scope>NUCLEOTIDE SEQUENCE [LARGE SCALE GENOMIC DNA]</scope>
    <source>
        <strain evidence="2 3">FP101781</strain>
    </source>
</reference>